<dbReference type="SUPFAM" id="SSF48464">
    <property type="entry name" value="ENTH/VHS domain"/>
    <property type="match status" value="1"/>
</dbReference>
<dbReference type="InterPro" id="IPR011011">
    <property type="entry name" value="Znf_FYVE_PHD"/>
</dbReference>
<dbReference type="GO" id="GO:0006623">
    <property type="term" value="P:protein targeting to vacuole"/>
    <property type="evidence" value="ECO:0007669"/>
    <property type="project" value="TreeGrafter"/>
</dbReference>
<evidence type="ECO:0000256" key="3">
    <source>
        <dbReference type="ARBA" id="ARBA00017753"/>
    </source>
</evidence>
<reference evidence="15 16" key="1">
    <citation type="journal article" date="2012" name="FEMS Yeast Res.">
        <title>The genome sequence of the wine yeast VIN7 reveals an allotriploid hybrid genome with Saccharomyces cerevisiae and Saccharomyces kudriavzevii origins.</title>
        <authorList>
            <person name="Borneman A.R."/>
            <person name="Desany B.A."/>
            <person name="Riches D."/>
            <person name="Affourtit J.P."/>
            <person name="Forgan A.H."/>
            <person name="Pretorius I.S."/>
            <person name="Egholm M."/>
            <person name="Chambers P.J."/>
        </authorList>
    </citation>
    <scope>NUCLEOTIDE SEQUENCE [LARGE SCALE GENOMIC DNA]</scope>
    <source>
        <strain evidence="15 16">VIN7</strain>
    </source>
</reference>
<feature type="region of interest" description="Disordered" evidence="12">
    <location>
        <begin position="236"/>
        <end position="261"/>
    </location>
</feature>
<dbReference type="SMART" id="SM00288">
    <property type="entry name" value="VHS"/>
    <property type="match status" value="1"/>
</dbReference>
<evidence type="ECO:0000313" key="15">
    <source>
        <dbReference type="EMBL" id="EHN00454.1"/>
    </source>
</evidence>
<feature type="compositionally biased region" description="Low complexity" evidence="12">
    <location>
        <begin position="335"/>
        <end position="345"/>
    </location>
</feature>
<dbReference type="Gene3D" id="6.10.140.100">
    <property type="match status" value="1"/>
</dbReference>
<feature type="compositionally biased region" description="Polar residues" evidence="12">
    <location>
        <begin position="517"/>
        <end position="529"/>
    </location>
</feature>
<dbReference type="Proteomes" id="UP000009009">
    <property type="component" value="Unassembled WGS sequence"/>
</dbReference>
<evidence type="ECO:0000256" key="5">
    <source>
        <dbReference type="ARBA" id="ARBA00022737"/>
    </source>
</evidence>
<dbReference type="Pfam" id="PF00790">
    <property type="entry name" value="VHS"/>
    <property type="match status" value="1"/>
</dbReference>
<evidence type="ECO:0000313" key="16">
    <source>
        <dbReference type="Proteomes" id="UP000009009"/>
    </source>
</evidence>
<dbReference type="Pfam" id="PF01363">
    <property type="entry name" value="FYVE"/>
    <property type="match status" value="1"/>
</dbReference>
<keyword evidence="4" id="KW-0479">Metal-binding</keyword>
<dbReference type="GO" id="GO:0033565">
    <property type="term" value="C:ESCRT-0 complex"/>
    <property type="evidence" value="ECO:0007669"/>
    <property type="project" value="TreeGrafter"/>
</dbReference>
<dbReference type="AlphaFoldDB" id="H0H0G7"/>
<dbReference type="Gene3D" id="1.20.5.1940">
    <property type="match status" value="1"/>
</dbReference>
<dbReference type="CDD" id="cd16979">
    <property type="entry name" value="VHS_Vps27"/>
    <property type="match status" value="1"/>
</dbReference>
<feature type="region of interest" description="Disordered" evidence="12">
    <location>
        <begin position="598"/>
        <end position="617"/>
    </location>
</feature>
<dbReference type="PhylomeDB" id="H0H0G7"/>
<dbReference type="InterPro" id="IPR003903">
    <property type="entry name" value="UIM_dom"/>
</dbReference>
<keyword evidence="9 10" id="KW-0472">Membrane</keyword>
<keyword evidence="7 11" id="KW-0863">Zinc-finger</keyword>
<dbReference type="PROSITE" id="PS50178">
    <property type="entry name" value="ZF_FYVE"/>
    <property type="match status" value="1"/>
</dbReference>
<comment type="subcellular location">
    <subcellularLocation>
        <location evidence="1 10">Endosome membrane</location>
        <topology evidence="1 10">Peripheral membrane protein</topology>
        <orientation evidence="1 10">Cytoplasmic side</orientation>
    </subcellularLocation>
</comment>
<dbReference type="InterPro" id="IPR008942">
    <property type="entry name" value="ENTH_VHS"/>
</dbReference>
<comment type="function">
    <text evidence="10">Component of the ESCRT-0 complex which is the sorting receptor for ubiquitinated cargo proteins at the multivesicular body (MVB) and recruits ESCRT-I to the MVB outer membrane.</text>
</comment>
<feature type="compositionally biased region" description="Basic residues" evidence="12">
    <location>
        <begin position="239"/>
        <end position="250"/>
    </location>
</feature>
<name>H0H0G7_SACCK</name>
<protein>
    <recommendedName>
        <fullName evidence="3 10">Vacuolar protein sorting-associated protein 27</fullName>
    </recommendedName>
</protein>
<dbReference type="GO" id="GO:0043130">
    <property type="term" value="F:ubiquitin binding"/>
    <property type="evidence" value="ECO:0007669"/>
    <property type="project" value="InterPro"/>
</dbReference>
<dbReference type="Pfam" id="PF21356">
    <property type="entry name" value="Vps27_GAT-like"/>
    <property type="match status" value="1"/>
</dbReference>
<keyword evidence="8" id="KW-0862">Zinc</keyword>
<comment type="caution">
    <text evidence="15">The sequence shown here is derived from an EMBL/GenBank/DDBJ whole genome shotgun (WGS) entry which is preliminary data.</text>
</comment>
<dbReference type="InterPro" id="IPR017455">
    <property type="entry name" value="Znf_FYVE-rel"/>
</dbReference>
<evidence type="ECO:0000256" key="4">
    <source>
        <dbReference type="ARBA" id="ARBA00022723"/>
    </source>
</evidence>
<proteinExistence type="inferred from homology"/>
<dbReference type="InterPro" id="IPR000306">
    <property type="entry name" value="Znf_FYVE"/>
</dbReference>
<dbReference type="FunFam" id="1.20.5.1940:FF:000004">
    <property type="entry name" value="Vacuolar protein sorting-associated protein 27"/>
    <property type="match status" value="1"/>
</dbReference>
<dbReference type="GO" id="GO:0043328">
    <property type="term" value="P:protein transport to vacuole involved in ubiquitin-dependent protein catabolic process via the multivesicular body sorting pathway"/>
    <property type="evidence" value="ECO:0007669"/>
    <property type="project" value="TreeGrafter"/>
</dbReference>
<evidence type="ECO:0000256" key="7">
    <source>
        <dbReference type="ARBA" id="ARBA00022771"/>
    </source>
</evidence>
<dbReference type="PANTHER" id="PTHR47794">
    <property type="entry name" value="VACUOLAR PROTEIN SORTING-ASSOCIATED PROTEIN 27"/>
    <property type="match status" value="1"/>
</dbReference>
<evidence type="ECO:0000256" key="6">
    <source>
        <dbReference type="ARBA" id="ARBA00022753"/>
    </source>
</evidence>
<dbReference type="Gene3D" id="1.25.40.90">
    <property type="match status" value="1"/>
</dbReference>
<organism evidence="15 16">
    <name type="scientific">Saccharomyces cerevisiae x Saccharomyces kudriavzevii (strain VIN7)</name>
    <name type="common">Yeast</name>
    <dbReference type="NCBI Taxonomy" id="1095631"/>
    <lineage>
        <taxon>Eukaryota</taxon>
        <taxon>Fungi</taxon>
        <taxon>Dikarya</taxon>
        <taxon>Ascomycota</taxon>
        <taxon>Saccharomycotina</taxon>
        <taxon>Saccharomycetes</taxon>
        <taxon>Saccharomycetales</taxon>
        <taxon>Saccharomycetaceae</taxon>
        <taxon>Saccharomyces</taxon>
    </lineage>
</organism>
<evidence type="ECO:0000256" key="9">
    <source>
        <dbReference type="ARBA" id="ARBA00023136"/>
    </source>
</evidence>
<dbReference type="InterPro" id="IPR002014">
    <property type="entry name" value="VHS_dom"/>
</dbReference>
<dbReference type="PROSITE" id="PS50330">
    <property type="entry name" value="UIM"/>
    <property type="match status" value="2"/>
</dbReference>
<dbReference type="FunFam" id="1.25.40.90:FF:000039">
    <property type="entry name" value="Vacuolar protein sorting-associated protein 27"/>
    <property type="match status" value="1"/>
</dbReference>
<evidence type="ECO:0000259" key="13">
    <source>
        <dbReference type="PROSITE" id="PS50178"/>
    </source>
</evidence>
<dbReference type="SMART" id="SM00726">
    <property type="entry name" value="UIM"/>
    <property type="match status" value="2"/>
</dbReference>
<gene>
    <name evidence="15" type="ORF">VIN7_9661</name>
</gene>
<sequence length="639" mass="73305">MSVSTPGELDALIEQATSESIPNGDLDLPIALEISDVLRSRRVNPKDSMRCIKKRILNTANNPNTQLSSWKLTNICVKNGGTPFIKEICSREFMDTMEHVILKEDNNEELSELVKTVLYELYVAFKNDSQLNYVARVYDKLISRGIKFPEKLPISNSATAMFDSKTPADWIDSDACMVCSKKFTLLNRKHHCRSCGGVFCQEHSSNNIALPDLGIYEPVRVCDNCFEDYDLKKHDGNRKSRKNRHNKRRRDKDYSTPEDEEELIRKAIELSLIESRNSTSGEPIVPVVESRPTEQLNDAGKREELQEEEDLDLKAAIQASLREAEEEERRRERQQAPQELQAQQPLPQPQPIQSVDLSNEDKDNIYMFASLVEKMKSRPLNEVLEDSKLQNFAQRVFASKARLNYALNDKAQKYNTLIEMNAKISEIMSIYDRLLEQQLQSINLSQQYTLPQFPSDPYNYSTSHMANQAQNYQVPSIQQPSSYPYKQQQEVLYQQPVQMSPSLTTNIDHLKTINMAPSTQQKSQSQVELTPSDPPYPREEGEEEEKQTEQDQKLSAQEPQERPYPVETETQENSINEQPQGITRYDFPTVPARKVVQPELATPIATSPSETPDQRRKIVNSPRRIINRALIFERSSLCL</sequence>
<dbReference type="SUPFAM" id="SSF57903">
    <property type="entry name" value="FYVE/PHD zinc finger"/>
    <property type="match status" value="1"/>
</dbReference>
<feature type="region of interest" description="Disordered" evidence="12">
    <location>
        <begin position="517"/>
        <end position="587"/>
    </location>
</feature>
<dbReference type="OrthoDB" id="957735at2759"/>
<dbReference type="PROSITE" id="PS50179">
    <property type="entry name" value="VHS"/>
    <property type="match status" value="1"/>
</dbReference>
<feature type="region of interest" description="Disordered" evidence="12">
    <location>
        <begin position="279"/>
        <end position="359"/>
    </location>
</feature>
<dbReference type="InterPro" id="IPR049425">
    <property type="entry name" value="Vps27_GAT-like"/>
</dbReference>
<dbReference type="PIRSF" id="PIRSF036956">
    <property type="entry name" value="Hrs_Vps27"/>
    <property type="match status" value="1"/>
</dbReference>
<evidence type="ECO:0000256" key="11">
    <source>
        <dbReference type="PROSITE-ProRule" id="PRU00091"/>
    </source>
</evidence>
<comment type="similarity">
    <text evidence="2 10">Belongs to the VPS27 family.</text>
</comment>
<evidence type="ECO:0000256" key="10">
    <source>
        <dbReference type="PIRNR" id="PIRNR036956"/>
    </source>
</evidence>
<dbReference type="Gene3D" id="3.30.40.10">
    <property type="entry name" value="Zinc/RING finger domain, C3HC4 (zinc finger)"/>
    <property type="match status" value="1"/>
</dbReference>
<comment type="subunit">
    <text evidence="10">Component of the ESCRT-0 complex composed of HSE1 and VPS27.</text>
</comment>
<dbReference type="GO" id="GO:0032266">
    <property type="term" value="F:phosphatidylinositol-3-phosphate binding"/>
    <property type="evidence" value="ECO:0007669"/>
    <property type="project" value="UniProtKB-ARBA"/>
</dbReference>
<keyword evidence="16" id="KW-1185">Reference proteome</keyword>
<dbReference type="CDD" id="cd21385">
    <property type="entry name" value="GAT_Vps27"/>
    <property type="match status" value="1"/>
</dbReference>
<dbReference type="GO" id="GO:0010008">
    <property type="term" value="C:endosome membrane"/>
    <property type="evidence" value="ECO:0007669"/>
    <property type="project" value="UniProtKB-SubCell"/>
</dbReference>
<accession>H0H0G7</accession>
<evidence type="ECO:0000259" key="14">
    <source>
        <dbReference type="PROSITE" id="PS50179"/>
    </source>
</evidence>
<dbReference type="InterPro" id="IPR013083">
    <property type="entry name" value="Znf_RING/FYVE/PHD"/>
</dbReference>
<feature type="domain" description="FYVE-type" evidence="13">
    <location>
        <begin position="170"/>
        <end position="230"/>
    </location>
</feature>
<evidence type="ECO:0000256" key="2">
    <source>
        <dbReference type="ARBA" id="ARBA00008597"/>
    </source>
</evidence>
<feature type="domain" description="VHS" evidence="14">
    <location>
        <begin position="18"/>
        <end position="149"/>
    </location>
</feature>
<dbReference type="PANTHER" id="PTHR47794:SF1">
    <property type="entry name" value="VACUOLAR PROTEIN SORTING-ASSOCIATED PROTEIN 27"/>
    <property type="match status" value="1"/>
</dbReference>
<dbReference type="HOGENOM" id="CLU_011862_2_0_1"/>
<dbReference type="InterPro" id="IPR017073">
    <property type="entry name" value="HGS/VPS27"/>
</dbReference>
<evidence type="ECO:0000256" key="8">
    <source>
        <dbReference type="ARBA" id="ARBA00022833"/>
    </source>
</evidence>
<keyword evidence="6 10" id="KW-0967">Endosome</keyword>
<dbReference type="EMBL" id="AGVY01000350">
    <property type="protein sequence ID" value="EHN00454.1"/>
    <property type="molecule type" value="Genomic_DNA"/>
</dbReference>
<dbReference type="SMART" id="SM00064">
    <property type="entry name" value="FYVE"/>
    <property type="match status" value="1"/>
</dbReference>
<keyword evidence="5" id="KW-0677">Repeat</keyword>
<evidence type="ECO:0000256" key="1">
    <source>
        <dbReference type="ARBA" id="ARBA00004125"/>
    </source>
</evidence>
<evidence type="ECO:0000256" key="12">
    <source>
        <dbReference type="SAM" id="MobiDB-lite"/>
    </source>
</evidence>
<feature type="compositionally biased region" description="Polar residues" evidence="12">
    <location>
        <begin position="571"/>
        <end position="581"/>
    </location>
</feature>
<dbReference type="GO" id="GO:0008270">
    <property type="term" value="F:zinc ion binding"/>
    <property type="evidence" value="ECO:0007669"/>
    <property type="project" value="UniProtKB-KW"/>
</dbReference>